<gene>
    <name evidence="2" type="ORF">AUR64_13055</name>
</gene>
<evidence type="ECO:0000313" key="2">
    <source>
        <dbReference type="EMBL" id="KTG09595.1"/>
    </source>
</evidence>
<feature type="transmembrane region" description="Helical" evidence="1">
    <location>
        <begin position="111"/>
        <end position="131"/>
    </location>
</feature>
<keyword evidence="1" id="KW-0812">Transmembrane</keyword>
<feature type="transmembrane region" description="Helical" evidence="1">
    <location>
        <begin position="82"/>
        <end position="105"/>
    </location>
</feature>
<feature type="transmembrane region" description="Helical" evidence="1">
    <location>
        <begin position="171"/>
        <end position="191"/>
    </location>
</feature>
<keyword evidence="1" id="KW-0472">Membrane</keyword>
<accession>A0A0W1R879</accession>
<feature type="transmembrane region" description="Helical" evidence="1">
    <location>
        <begin position="21"/>
        <end position="42"/>
    </location>
</feature>
<dbReference type="RefSeq" id="WP_058581904.1">
    <property type="nucleotide sequence ID" value="NZ_LOPU01000028.1"/>
</dbReference>
<name>A0A0W1R879_9EURY</name>
<dbReference type="AlphaFoldDB" id="A0A0W1R879"/>
<evidence type="ECO:0000313" key="3">
    <source>
        <dbReference type="Proteomes" id="UP000054387"/>
    </source>
</evidence>
<protein>
    <submittedName>
        <fullName evidence="2">Uncharacterized protein</fullName>
    </submittedName>
</protein>
<feature type="transmembrane region" description="Helical" evidence="1">
    <location>
        <begin position="143"/>
        <end position="165"/>
    </location>
</feature>
<keyword evidence="3" id="KW-1185">Reference proteome</keyword>
<dbReference type="EMBL" id="LOPU01000028">
    <property type="protein sequence ID" value="KTG09595.1"/>
    <property type="molecule type" value="Genomic_DNA"/>
</dbReference>
<proteinExistence type="predicted"/>
<keyword evidence="1" id="KW-1133">Transmembrane helix</keyword>
<reference evidence="2 3" key="1">
    <citation type="submission" date="2015-12" db="EMBL/GenBank/DDBJ databases">
        <title>Haloprofundus marisrubri gen. nov., sp. nov., an extremely halophilic archaeon isolated from the Discovery deep brine-seawater interface in the Red Sea.</title>
        <authorList>
            <person name="Zhang G."/>
            <person name="Stingl U."/>
            <person name="Rashid M."/>
        </authorList>
    </citation>
    <scope>NUCLEOTIDE SEQUENCE [LARGE SCALE GENOMIC DNA]</scope>
    <source>
        <strain evidence="2 3">SB9</strain>
    </source>
</reference>
<dbReference type="OrthoDB" id="308278at2157"/>
<sequence length="205" mass="21959">MQYEQNRLSGMREKRWLRISAAAGLVGGVLLTLLGIAIHSGLSNAGWVIANVLGAVAMPLLAVGLPALYLSERHWFGTPAKIGFGLMAVGWTATAITMVFFAAGFGLGGLLFLPAWLVAMVGALVFGISMLRSDSLTVPRLGAWLLVVALPVGLPLSLAFTWYVLGLVDTPWNGPLVFYALAWVVFCYSLWTRQTETPVAEAVPQ</sequence>
<dbReference type="Proteomes" id="UP000054387">
    <property type="component" value="Unassembled WGS sequence"/>
</dbReference>
<evidence type="ECO:0000256" key="1">
    <source>
        <dbReference type="SAM" id="Phobius"/>
    </source>
</evidence>
<comment type="caution">
    <text evidence="2">The sequence shown here is derived from an EMBL/GenBank/DDBJ whole genome shotgun (WGS) entry which is preliminary data.</text>
</comment>
<organism evidence="2 3">
    <name type="scientific">Haloprofundus marisrubri</name>
    <dbReference type="NCBI Taxonomy" id="1514971"/>
    <lineage>
        <taxon>Archaea</taxon>
        <taxon>Methanobacteriati</taxon>
        <taxon>Methanobacteriota</taxon>
        <taxon>Stenosarchaea group</taxon>
        <taxon>Halobacteria</taxon>
        <taxon>Halobacteriales</taxon>
        <taxon>Haloferacaceae</taxon>
        <taxon>Haloprofundus</taxon>
    </lineage>
</organism>
<feature type="transmembrane region" description="Helical" evidence="1">
    <location>
        <begin position="48"/>
        <end position="70"/>
    </location>
</feature>